<organism evidence="1 2">
    <name type="scientific">Goodea atripinnis</name>
    <dbReference type="NCBI Taxonomy" id="208336"/>
    <lineage>
        <taxon>Eukaryota</taxon>
        <taxon>Metazoa</taxon>
        <taxon>Chordata</taxon>
        <taxon>Craniata</taxon>
        <taxon>Vertebrata</taxon>
        <taxon>Euteleostomi</taxon>
        <taxon>Actinopterygii</taxon>
        <taxon>Neopterygii</taxon>
        <taxon>Teleostei</taxon>
        <taxon>Neoteleostei</taxon>
        <taxon>Acanthomorphata</taxon>
        <taxon>Ovalentaria</taxon>
        <taxon>Atherinomorphae</taxon>
        <taxon>Cyprinodontiformes</taxon>
        <taxon>Goodeidae</taxon>
        <taxon>Goodea</taxon>
    </lineage>
</organism>
<dbReference type="EMBL" id="JAHRIO010010140">
    <property type="protein sequence ID" value="MEQ2160845.1"/>
    <property type="molecule type" value="Genomic_DNA"/>
</dbReference>
<dbReference type="Proteomes" id="UP001476798">
    <property type="component" value="Unassembled WGS sequence"/>
</dbReference>
<reference evidence="1 2" key="1">
    <citation type="submission" date="2021-06" db="EMBL/GenBank/DDBJ databases">
        <authorList>
            <person name="Palmer J.M."/>
        </authorList>
    </citation>
    <scope>NUCLEOTIDE SEQUENCE [LARGE SCALE GENOMIC DNA]</scope>
    <source>
        <strain evidence="1 2">GA_2019</strain>
        <tissue evidence="1">Muscle</tissue>
    </source>
</reference>
<evidence type="ECO:0000313" key="1">
    <source>
        <dbReference type="EMBL" id="MEQ2160845.1"/>
    </source>
</evidence>
<comment type="caution">
    <text evidence="1">The sequence shown here is derived from an EMBL/GenBank/DDBJ whole genome shotgun (WGS) entry which is preliminary data.</text>
</comment>
<keyword evidence="2" id="KW-1185">Reference proteome</keyword>
<sequence>MSTSFAYDFLCKTEYIKSIYEYQFSSLNRSSQLNESLGFCALIQTIGLYSGAVGSSVAFSKKILDSNPGPVSFCMELAYSPRAFIGSLQVLHLPPTVQNDDY</sequence>
<protein>
    <submittedName>
        <fullName evidence="1">Uncharacterized protein</fullName>
    </submittedName>
</protein>
<proteinExistence type="predicted"/>
<accession>A0ABV0MP19</accession>
<evidence type="ECO:0000313" key="2">
    <source>
        <dbReference type="Proteomes" id="UP001476798"/>
    </source>
</evidence>
<gene>
    <name evidence="1" type="ORF">GOODEAATRI_003625</name>
</gene>
<name>A0ABV0MP19_9TELE</name>